<evidence type="ECO:0000313" key="1">
    <source>
        <dbReference type="EMBL" id="QTA84798.1"/>
    </source>
</evidence>
<gene>
    <name evidence="1" type="ORF">dnm_007980</name>
</gene>
<sequence length="56" mass="6511">MEKVLQFTVTNHLGCYYTSIILISDTIENFISYIPLCLFQGKCTEFPFLKEEADNE</sequence>
<dbReference type="Proteomes" id="UP000663722">
    <property type="component" value="Chromosome"/>
</dbReference>
<reference evidence="1" key="1">
    <citation type="journal article" date="2021" name="Microb. Physiol.">
        <title>Proteogenomic Insights into the Physiology of Marine, Sulfate-Reducing, Filamentous Desulfonema limicola and Desulfonema magnum.</title>
        <authorList>
            <person name="Schnaars V."/>
            <person name="Wohlbrand L."/>
            <person name="Scheve S."/>
            <person name="Hinrichs C."/>
            <person name="Reinhardt R."/>
            <person name="Rabus R."/>
        </authorList>
    </citation>
    <scope>NUCLEOTIDE SEQUENCE</scope>
    <source>
        <strain evidence="1">4be13</strain>
    </source>
</reference>
<protein>
    <submittedName>
        <fullName evidence="1">Uncharacterized protein</fullName>
    </submittedName>
</protein>
<keyword evidence="2" id="KW-1185">Reference proteome</keyword>
<dbReference type="AlphaFoldDB" id="A0A975BGD4"/>
<proteinExistence type="predicted"/>
<dbReference type="EMBL" id="CP061800">
    <property type="protein sequence ID" value="QTA84798.1"/>
    <property type="molecule type" value="Genomic_DNA"/>
</dbReference>
<organism evidence="1 2">
    <name type="scientific">Desulfonema magnum</name>
    <dbReference type="NCBI Taxonomy" id="45655"/>
    <lineage>
        <taxon>Bacteria</taxon>
        <taxon>Pseudomonadati</taxon>
        <taxon>Thermodesulfobacteriota</taxon>
        <taxon>Desulfobacteria</taxon>
        <taxon>Desulfobacterales</taxon>
        <taxon>Desulfococcaceae</taxon>
        <taxon>Desulfonema</taxon>
    </lineage>
</organism>
<evidence type="ECO:0000313" key="2">
    <source>
        <dbReference type="Proteomes" id="UP000663722"/>
    </source>
</evidence>
<accession>A0A975BGD4</accession>
<dbReference type="KEGG" id="dmm:dnm_007980"/>
<name>A0A975BGD4_9BACT</name>